<evidence type="ECO:0000259" key="9">
    <source>
        <dbReference type="Pfam" id="PF03345"/>
    </source>
</evidence>
<name>A0AAW1HWV0_SAPOF</name>
<proteinExistence type="inferred from homology"/>
<dbReference type="EMBL" id="JBDFQZ010000010">
    <property type="protein sequence ID" value="KAK9681411.1"/>
    <property type="molecule type" value="Genomic_DNA"/>
</dbReference>
<keyword evidence="12" id="KW-1185">Reference proteome</keyword>
<feature type="chain" id="PRO_5043103026" description="Dolichyl-diphosphooligosaccharide--protein glycosyltransferase 48 kDa subunit" evidence="8">
    <location>
        <begin position="21"/>
        <end position="387"/>
    </location>
</feature>
<evidence type="ECO:0000313" key="11">
    <source>
        <dbReference type="EMBL" id="KAK9681411.1"/>
    </source>
</evidence>
<dbReference type="InterPro" id="IPR005013">
    <property type="entry name" value="DDOST_48_kDa_subunit"/>
</dbReference>
<reference evidence="11" key="1">
    <citation type="submission" date="2024-03" db="EMBL/GenBank/DDBJ databases">
        <title>WGS assembly of Saponaria officinalis var. Norfolk2.</title>
        <authorList>
            <person name="Jenkins J."/>
            <person name="Shu S."/>
            <person name="Grimwood J."/>
            <person name="Barry K."/>
            <person name="Goodstein D."/>
            <person name="Schmutz J."/>
            <person name="Leebens-Mack J."/>
            <person name="Osbourn A."/>
        </authorList>
    </citation>
    <scope>NUCLEOTIDE SEQUENCE [LARGE SCALE GENOMIC DNA]</scope>
    <source>
        <strain evidence="11">JIC</strain>
    </source>
</reference>
<feature type="transmembrane region" description="Helical" evidence="8">
    <location>
        <begin position="363"/>
        <end position="385"/>
    </location>
</feature>
<dbReference type="AlphaFoldDB" id="A0AAW1HWV0"/>
<evidence type="ECO:0000256" key="1">
    <source>
        <dbReference type="ARBA" id="ARBA00004479"/>
    </source>
</evidence>
<dbReference type="InterPro" id="IPR055459">
    <property type="entry name" value="OST48_MD"/>
</dbReference>
<dbReference type="GO" id="GO:0018279">
    <property type="term" value="P:protein N-linked glycosylation via asparagine"/>
    <property type="evidence" value="ECO:0007669"/>
    <property type="project" value="UniProtKB-UniRule"/>
</dbReference>
<accession>A0AAW1HWV0</accession>
<feature type="domain" description="OST48 N-terminal" evidence="9">
    <location>
        <begin position="41"/>
        <end position="235"/>
    </location>
</feature>
<comment type="similarity">
    <text evidence="3 8">Belongs to the DDOST 48 kDa subunit family.</text>
</comment>
<evidence type="ECO:0000256" key="4">
    <source>
        <dbReference type="ARBA" id="ARBA00022692"/>
    </source>
</evidence>
<keyword evidence="6 8" id="KW-1133">Transmembrane helix</keyword>
<dbReference type="PANTHER" id="PTHR10830">
    <property type="entry name" value="DOLICHYL-DIPHOSPHOOLIGOSACCHARIDE--PROTEIN GLYCOSYLTRANSFERASE 48 KDA SUBUNIT"/>
    <property type="match status" value="1"/>
</dbReference>
<dbReference type="Proteomes" id="UP001443914">
    <property type="component" value="Unassembled WGS sequence"/>
</dbReference>
<dbReference type="InterPro" id="IPR055457">
    <property type="entry name" value="OST48_N"/>
</dbReference>
<sequence length="387" mass="43519">MSKTIIVLTIILLFSTQALSFSPENPSDRRILLSDDPKLALKRFGGSINQAAVLDFVDSGRDLIVALDVNSSDFIREIAIECGVDFDEDPGAVIVDHTSYALSGSEGDHTLVASDNFVESDIILGSKKIEAILFQGIGHSVNPSKNLVLKVLLASPSAYSSNPYKKLVNAPSFTGSSISLVSMVQARNNARVLISGSLKMFSDRFLSSGVQKAGSSTRYKKSGNEQFVTELSRWIFHERGHLKTVNMRHNKIEQADEPSMYRITDDLEYSVEIYEWSGKSWEPYVADDVQLQFYMMSPLVLKTLSTDKKGRYFTSFKVPDVYGVFQFKLEYQKLGYTSLSLSKQIPVRPFRHNEFERFITATYPYYEACFSMMAGFFIFTLAHLYSK</sequence>
<evidence type="ECO:0000313" key="12">
    <source>
        <dbReference type="Proteomes" id="UP001443914"/>
    </source>
</evidence>
<comment type="pathway">
    <text evidence="2 8">Protein modification; protein glycosylation.</text>
</comment>
<dbReference type="GO" id="GO:0008250">
    <property type="term" value="C:oligosaccharyltransferase complex"/>
    <property type="evidence" value="ECO:0007669"/>
    <property type="project" value="TreeGrafter"/>
</dbReference>
<gene>
    <name evidence="11" type="ORF">RND81_10G000400</name>
</gene>
<organism evidence="11 12">
    <name type="scientific">Saponaria officinalis</name>
    <name type="common">Common soapwort</name>
    <name type="synonym">Lychnis saponaria</name>
    <dbReference type="NCBI Taxonomy" id="3572"/>
    <lineage>
        <taxon>Eukaryota</taxon>
        <taxon>Viridiplantae</taxon>
        <taxon>Streptophyta</taxon>
        <taxon>Embryophyta</taxon>
        <taxon>Tracheophyta</taxon>
        <taxon>Spermatophyta</taxon>
        <taxon>Magnoliopsida</taxon>
        <taxon>eudicotyledons</taxon>
        <taxon>Gunneridae</taxon>
        <taxon>Pentapetalae</taxon>
        <taxon>Caryophyllales</taxon>
        <taxon>Caryophyllaceae</taxon>
        <taxon>Caryophylleae</taxon>
        <taxon>Saponaria</taxon>
    </lineage>
</organism>
<evidence type="ECO:0000256" key="8">
    <source>
        <dbReference type="RuleBase" id="RU361142"/>
    </source>
</evidence>
<comment type="caution">
    <text evidence="11">The sequence shown here is derived from an EMBL/GenBank/DDBJ whole genome shotgun (WGS) entry which is preliminary data.</text>
</comment>
<keyword evidence="8" id="KW-0732">Signal</keyword>
<keyword evidence="5 8" id="KW-0256">Endoplasmic reticulum</keyword>
<evidence type="ECO:0000256" key="2">
    <source>
        <dbReference type="ARBA" id="ARBA00004922"/>
    </source>
</evidence>
<keyword evidence="4 8" id="KW-0812">Transmembrane</keyword>
<comment type="subcellular location">
    <subcellularLocation>
        <location evidence="8">Endoplasmic reticulum membrane</location>
        <topology evidence="8">Single-pass type I membrane protein</topology>
    </subcellularLocation>
    <subcellularLocation>
        <location evidence="1">Membrane</location>
        <topology evidence="1">Single-pass type I membrane protein</topology>
    </subcellularLocation>
</comment>
<keyword evidence="7 8" id="KW-0472">Membrane</keyword>
<protein>
    <recommendedName>
        <fullName evidence="8">Dolichyl-diphosphooligosaccharide--protein glycosyltransferase 48 kDa subunit</fullName>
        <shortName evidence="8">Oligosaccharyl transferase 48 kDa subunit</shortName>
    </recommendedName>
</protein>
<comment type="subunit">
    <text evidence="8">Component of the oligosaccharyltransferase (OST) complex.</text>
</comment>
<dbReference type="Pfam" id="PF23358">
    <property type="entry name" value="OST48_MD"/>
    <property type="match status" value="1"/>
</dbReference>
<evidence type="ECO:0000256" key="5">
    <source>
        <dbReference type="ARBA" id="ARBA00022824"/>
    </source>
</evidence>
<feature type="signal peptide" evidence="8">
    <location>
        <begin position="1"/>
        <end position="20"/>
    </location>
</feature>
<comment type="function">
    <text evidence="8">Subunit of the oligosaccharyl transferase (OST) complex that catalyzes the initial transfer of a defined glycan (Glc(3)Man(9)GlcNAc(2) in eukaryotes) from the lipid carrier dolichol-pyrophosphate to an asparagine residue within an Asn-X-Ser/Thr consensus motif in nascent polypeptide chains, the first step in protein N-glycosylation. N-glycosylation occurs cotranslationally and the complex associates with the Sec61 complex at the channel-forming translocon complex that mediates protein translocation across the endoplasmic reticulum (ER).</text>
</comment>
<feature type="domain" description="OST48 middle" evidence="10">
    <location>
        <begin position="249"/>
        <end position="387"/>
    </location>
</feature>
<evidence type="ECO:0000256" key="6">
    <source>
        <dbReference type="ARBA" id="ARBA00022989"/>
    </source>
</evidence>
<dbReference type="Pfam" id="PF03345">
    <property type="entry name" value="OST48_N"/>
    <property type="match status" value="1"/>
</dbReference>
<evidence type="ECO:0000256" key="7">
    <source>
        <dbReference type="ARBA" id="ARBA00023136"/>
    </source>
</evidence>
<evidence type="ECO:0000256" key="3">
    <source>
        <dbReference type="ARBA" id="ARBA00008743"/>
    </source>
</evidence>
<dbReference type="PANTHER" id="PTHR10830:SF0">
    <property type="entry name" value="DOLICHYL-DIPHOSPHOOLIGOSACCHARIDE--PROTEIN GLYCOSYLTRANSFERASE 48 KDA SUBUNIT"/>
    <property type="match status" value="1"/>
</dbReference>
<evidence type="ECO:0000259" key="10">
    <source>
        <dbReference type="Pfam" id="PF23358"/>
    </source>
</evidence>